<comment type="catalytic activity">
    <reaction evidence="6">
        <text>6-carboxyhexanoyl-[ACP] + L-alanine + H(+) = (8S)-8-amino-7-oxononanoate + holo-[ACP] + CO2</text>
        <dbReference type="Rhea" id="RHEA:42288"/>
        <dbReference type="Rhea" id="RHEA-COMP:9685"/>
        <dbReference type="Rhea" id="RHEA-COMP:9955"/>
        <dbReference type="ChEBI" id="CHEBI:15378"/>
        <dbReference type="ChEBI" id="CHEBI:16526"/>
        <dbReference type="ChEBI" id="CHEBI:57972"/>
        <dbReference type="ChEBI" id="CHEBI:64479"/>
        <dbReference type="ChEBI" id="CHEBI:78846"/>
        <dbReference type="ChEBI" id="CHEBI:149468"/>
        <dbReference type="EC" id="2.3.1.47"/>
    </reaction>
</comment>
<evidence type="ECO:0000256" key="2">
    <source>
        <dbReference type="ARBA" id="ARBA00013187"/>
    </source>
</evidence>
<feature type="domain" description="Aminotransferase class I/classII large" evidence="7">
    <location>
        <begin position="40"/>
        <end position="373"/>
    </location>
</feature>
<dbReference type="RefSeq" id="WP_156191959.1">
    <property type="nucleotide sequence ID" value="NZ_CP046452.1"/>
</dbReference>
<dbReference type="EC" id="2.3.1.47" evidence="2"/>
<dbReference type="InterPro" id="IPR015421">
    <property type="entry name" value="PyrdxlP-dep_Trfase_major"/>
</dbReference>
<keyword evidence="9" id="KW-1185">Reference proteome</keyword>
<dbReference type="AlphaFoldDB" id="A0A6B8VS42"/>
<accession>A0A6B8VS42</accession>
<dbReference type="KEGG" id="ckw:CKALI_03415"/>
<evidence type="ECO:0000256" key="6">
    <source>
        <dbReference type="ARBA" id="ARBA00047715"/>
    </source>
</evidence>
<keyword evidence="4" id="KW-0663">Pyridoxal phosphate</keyword>
<proteinExistence type="predicted"/>
<dbReference type="GO" id="GO:0030170">
    <property type="term" value="F:pyridoxal phosphate binding"/>
    <property type="evidence" value="ECO:0007669"/>
    <property type="project" value="InterPro"/>
</dbReference>
<dbReference type="Proteomes" id="UP000427071">
    <property type="component" value="Chromosome"/>
</dbReference>
<dbReference type="InterPro" id="IPR015422">
    <property type="entry name" value="PyrdxlP-dep_Trfase_small"/>
</dbReference>
<evidence type="ECO:0000313" key="9">
    <source>
        <dbReference type="Proteomes" id="UP000427071"/>
    </source>
</evidence>
<evidence type="ECO:0000313" key="8">
    <source>
        <dbReference type="EMBL" id="QGU01566.1"/>
    </source>
</evidence>
<dbReference type="Pfam" id="PF00155">
    <property type="entry name" value="Aminotran_1_2"/>
    <property type="match status" value="1"/>
</dbReference>
<keyword evidence="5 8" id="KW-0012">Acyltransferase</keyword>
<dbReference type="PANTHER" id="PTHR13693">
    <property type="entry name" value="CLASS II AMINOTRANSFERASE/8-AMINO-7-OXONONANOATE SYNTHASE"/>
    <property type="match status" value="1"/>
</dbReference>
<keyword evidence="3 8" id="KW-0808">Transferase</keyword>
<evidence type="ECO:0000256" key="4">
    <source>
        <dbReference type="ARBA" id="ARBA00022898"/>
    </source>
</evidence>
<comment type="cofactor">
    <cofactor evidence="1">
        <name>pyridoxal 5'-phosphate</name>
        <dbReference type="ChEBI" id="CHEBI:597326"/>
    </cofactor>
</comment>
<evidence type="ECO:0000256" key="5">
    <source>
        <dbReference type="ARBA" id="ARBA00023315"/>
    </source>
</evidence>
<dbReference type="InterPro" id="IPR004839">
    <property type="entry name" value="Aminotransferase_I/II_large"/>
</dbReference>
<protein>
    <recommendedName>
        <fullName evidence="2">8-amino-7-oxononanoate synthase</fullName>
        <ecNumber evidence="2">2.3.1.47</ecNumber>
    </recommendedName>
</protein>
<reference evidence="9" key="1">
    <citation type="submission" date="2019-11" db="EMBL/GenBank/DDBJ databases">
        <title>Complete genome sequence of Corynebacterium kalinowskii 1959, a novel Corynebacterium species isolated from soil of a small paddock in Vilsendorf, Germany.</title>
        <authorList>
            <person name="Schaffert L."/>
            <person name="Ruwe M."/>
            <person name="Milse J."/>
            <person name="Hanuschka K."/>
            <person name="Ortseifen V."/>
            <person name="Droste J."/>
            <person name="Brandt D."/>
            <person name="Schlueter L."/>
            <person name="Kutter Y."/>
            <person name="Vinke S."/>
            <person name="Viehoefer P."/>
            <person name="Jacob L."/>
            <person name="Luebke N.-C."/>
            <person name="Schulte-Berndt E."/>
            <person name="Hain C."/>
            <person name="Linder M."/>
            <person name="Schmidt P."/>
            <person name="Wollenschlaeger L."/>
            <person name="Luttermann T."/>
            <person name="Thieme E."/>
            <person name="Hassa J."/>
            <person name="Haak M."/>
            <person name="Wittchen M."/>
            <person name="Mentz A."/>
            <person name="Persicke M."/>
            <person name="Busche T."/>
            <person name="Ruckert C."/>
        </authorList>
    </citation>
    <scope>NUCLEOTIDE SEQUENCE [LARGE SCALE GENOMIC DNA]</scope>
    <source>
        <strain evidence="9">1959</strain>
    </source>
</reference>
<name>A0A6B8VS42_9CORY</name>
<dbReference type="InterPro" id="IPR050087">
    <property type="entry name" value="AON_synthase_class-II"/>
</dbReference>
<dbReference type="EMBL" id="CP046452">
    <property type="protein sequence ID" value="QGU01566.1"/>
    <property type="molecule type" value="Genomic_DNA"/>
</dbReference>
<dbReference type="Gene3D" id="3.90.1150.10">
    <property type="entry name" value="Aspartate Aminotransferase, domain 1"/>
    <property type="match status" value="1"/>
</dbReference>
<dbReference type="InterPro" id="IPR015424">
    <property type="entry name" value="PyrdxlP-dep_Trfase"/>
</dbReference>
<dbReference type="SUPFAM" id="SSF53383">
    <property type="entry name" value="PLP-dependent transferases"/>
    <property type="match status" value="1"/>
</dbReference>
<dbReference type="Gene3D" id="3.40.640.10">
    <property type="entry name" value="Type I PLP-dependent aspartate aminotransferase-like (Major domain)"/>
    <property type="match status" value="1"/>
</dbReference>
<dbReference type="GO" id="GO:0009102">
    <property type="term" value="P:biotin biosynthetic process"/>
    <property type="evidence" value="ECO:0007669"/>
    <property type="project" value="TreeGrafter"/>
</dbReference>
<organism evidence="8 9">
    <name type="scientific">Corynebacterium kalinowskii</name>
    <dbReference type="NCBI Taxonomy" id="2675216"/>
    <lineage>
        <taxon>Bacteria</taxon>
        <taxon>Bacillati</taxon>
        <taxon>Actinomycetota</taxon>
        <taxon>Actinomycetes</taxon>
        <taxon>Mycobacteriales</taxon>
        <taxon>Corynebacteriaceae</taxon>
        <taxon>Corynebacterium</taxon>
    </lineage>
</organism>
<gene>
    <name evidence="8" type="primary">bioF</name>
    <name evidence="8" type="ORF">CKALI_03415</name>
</gene>
<evidence type="ECO:0000256" key="1">
    <source>
        <dbReference type="ARBA" id="ARBA00001933"/>
    </source>
</evidence>
<dbReference type="GO" id="GO:0008710">
    <property type="term" value="F:8-amino-7-oxononanoate synthase activity"/>
    <property type="evidence" value="ECO:0007669"/>
    <property type="project" value="UniProtKB-EC"/>
</dbReference>
<evidence type="ECO:0000259" key="7">
    <source>
        <dbReference type="Pfam" id="PF00155"/>
    </source>
</evidence>
<dbReference type="PANTHER" id="PTHR13693:SF100">
    <property type="entry name" value="8-AMINO-7-OXONONANOATE SYNTHASE"/>
    <property type="match status" value="1"/>
</dbReference>
<sequence>MKLTELARTRNDEWSAAGLLRQPGTFSTAQHPVARIDGRDFVLFSSSNYLSLGTHPLVIAAAQEALETFGAGSGGSRLTTGTTDLHVAAEQSFAHFVGSEDAVFFATGYQANLSTIATLGGMCDSLTIFSDSLNHASIIDGCRISRVPLEVFPHGDTVALESLLESRKTEHALVITDGLFSMDGDIAALTELQEVCARHNAWLMVDDAHAIGTLGAHGRGSAEHHGAPLPDILIGTASKALGAEGGFVCCSHDFATLLRNRARSYVFSTATPASAPAAILAALGLVDAQLPRLRQNIAHLRSALGLPDSPSPIIPILVGDETEAVRRSAQLKELGLWVPAIRYPTVKRGEAILRVTVMADHSEEQIDLLVSALQRVSGEQVSN</sequence>
<evidence type="ECO:0000256" key="3">
    <source>
        <dbReference type="ARBA" id="ARBA00022679"/>
    </source>
</evidence>